<dbReference type="PROSITE" id="PS50206">
    <property type="entry name" value="RHODANESE_3"/>
    <property type="match status" value="1"/>
</dbReference>
<dbReference type="EMBL" id="BMAT01000426">
    <property type="protein sequence ID" value="GFR66075.1"/>
    <property type="molecule type" value="Genomic_DNA"/>
</dbReference>
<dbReference type="GO" id="GO:0004725">
    <property type="term" value="F:protein tyrosine phosphatase activity"/>
    <property type="evidence" value="ECO:0007669"/>
    <property type="project" value="UniProtKB-UniRule"/>
</dbReference>
<dbReference type="EC" id="3.1.3.48" evidence="6"/>
<keyword evidence="2 6" id="KW-0132">Cell division</keyword>
<evidence type="ECO:0000256" key="2">
    <source>
        <dbReference type="ARBA" id="ARBA00022618"/>
    </source>
</evidence>
<feature type="region of interest" description="Disordered" evidence="7">
    <location>
        <begin position="242"/>
        <end position="264"/>
    </location>
</feature>
<keyword evidence="3 6" id="KW-0378">Hydrolase</keyword>
<evidence type="ECO:0000259" key="8">
    <source>
        <dbReference type="PROSITE" id="PS50206"/>
    </source>
</evidence>
<evidence type="ECO:0000313" key="10">
    <source>
        <dbReference type="Proteomes" id="UP000762676"/>
    </source>
</evidence>
<dbReference type="SUPFAM" id="SSF52821">
    <property type="entry name" value="Rhodanese/Cell cycle control phosphatase"/>
    <property type="match status" value="1"/>
</dbReference>
<name>A0AAV4EZF4_9GAST</name>
<feature type="region of interest" description="Disordered" evidence="7">
    <location>
        <begin position="1"/>
        <end position="178"/>
    </location>
</feature>
<evidence type="ECO:0000313" key="9">
    <source>
        <dbReference type="EMBL" id="GFR66075.1"/>
    </source>
</evidence>
<comment type="caution">
    <text evidence="9">The sequence shown here is derived from an EMBL/GenBank/DDBJ whole genome shotgun (WGS) entry which is preliminary data.</text>
</comment>
<sequence length="468" mass="53074">MDSFKSSSKSGTDAQENPLAPSSSSNLHHNAEDPGSSSCQNESDDHLMPPPVAPPRNISLSLAQNFPFSTPFISPSKEGEVPMEFSPGIKRHMQKANFRDVPKSPGTPTTLFKSLTTKDSPDSKTVQQSDSSEMHPGQIFANPESPSSEFKAMLDEIDVQESSSGYNDDNFLRRQEKPNFRRSRSLDLRKRLFDLSNTPPNAFKSVYKRPAAQEEDGDQSYTKLAKRPKELKLFGIKETSTSPLVKEQKDSKDPQEKVSDQGEVLDHERIKVAVDALQSPDVIGDCSREHCLPVITGKHNDLKNISHETMAHLLNEGYKDKFQKLTVIDCRYPYEYEGGHIKGAVNIYTEDDIDLFLKKEVLEVTGNQEKTHILVFHCEFSSQRGPSLLRHLRKLDRKMNIHQYPQLTFPEIYVLHLGYKEFFHNHPHLCIPSAYIPMADESYIEDLKYFRAKAKSWTAGERSGSFKR</sequence>
<dbReference type="GO" id="GO:0005737">
    <property type="term" value="C:cytoplasm"/>
    <property type="evidence" value="ECO:0007669"/>
    <property type="project" value="TreeGrafter"/>
</dbReference>
<evidence type="ECO:0000256" key="5">
    <source>
        <dbReference type="ARBA" id="ARBA00023306"/>
    </source>
</evidence>
<proteinExistence type="inferred from homology"/>
<dbReference type="FunFam" id="3.40.250.10:FF:000036">
    <property type="entry name" value="M-phase inducer phosphatase"/>
    <property type="match status" value="1"/>
</dbReference>
<feature type="domain" description="Rhodanese" evidence="8">
    <location>
        <begin position="321"/>
        <end position="431"/>
    </location>
</feature>
<feature type="compositionally biased region" description="Polar residues" evidence="7">
    <location>
        <begin position="1"/>
        <end position="28"/>
    </location>
</feature>
<dbReference type="Pfam" id="PF00581">
    <property type="entry name" value="Rhodanese"/>
    <property type="match status" value="1"/>
</dbReference>
<evidence type="ECO:0000256" key="1">
    <source>
        <dbReference type="ARBA" id="ARBA00011065"/>
    </source>
</evidence>
<organism evidence="9 10">
    <name type="scientific">Elysia marginata</name>
    <dbReference type="NCBI Taxonomy" id="1093978"/>
    <lineage>
        <taxon>Eukaryota</taxon>
        <taxon>Metazoa</taxon>
        <taxon>Spiralia</taxon>
        <taxon>Lophotrochozoa</taxon>
        <taxon>Mollusca</taxon>
        <taxon>Gastropoda</taxon>
        <taxon>Heterobranchia</taxon>
        <taxon>Euthyneura</taxon>
        <taxon>Panpulmonata</taxon>
        <taxon>Sacoglossa</taxon>
        <taxon>Placobranchoidea</taxon>
        <taxon>Plakobranchidae</taxon>
        <taxon>Elysia</taxon>
    </lineage>
</organism>
<accession>A0AAV4EZF4</accession>
<dbReference type="GO" id="GO:0110032">
    <property type="term" value="P:positive regulation of G2/MI transition of meiotic cell cycle"/>
    <property type="evidence" value="ECO:0007669"/>
    <property type="project" value="TreeGrafter"/>
</dbReference>
<keyword evidence="10" id="KW-1185">Reference proteome</keyword>
<dbReference type="GO" id="GO:0051301">
    <property type="term" value="P:cell division"/>
    <property type="evidence" value="ECO:0007669"/>
    <property type="project" value="UniProtKB-UniRule"/>
</dbReference>
<dbReference type="GO" id="GO:0010971">
    <property type="term" value="P:positive regulation of G2/M transition of mitotic cell cycle"/>
    <property type="evidence" value="ECO:0007669"/>
    <property type="project" value="TreeGrafter"/>
</dbReference>
<keyword evidence="4 6" id="KW-0904">Protein phosphatase</keyword>
<dbReference type="Gene3D" id="3.40.250.10">
    <property type="entry name" value="Rhodanese-like domain"/>
    <property type="match status" value="1"/>
</dbReference>
<comment type="similarity">
    <text evidence="1 6">Belongs to the MPI phosphatase family.</text>
</comment>
<comment type="catalytic activity">
    <reaction evidence="6">
        <text>O-phospho-L-tyrosyl-[protein] + H2O = L-tyrosyl-[protein] + phosphate</text>
        <dbReference type="Rhea" id="RHEA:10684"/>
        <dbReference type="Rhea" id="RHEA-COMP:10136"/>
        <dbReference type="Rhea" id="RHEA-COMP:20101"/>
        <dbReference type="ChEBI" id="CHEBI:15377"/>
        <dbReference type="ChEBI" id="CHEBI:43474"/>
        <dbReference type="ChEBI" id="CHEBI:46858"/>
        <dbReference type="ChEBI" id="CHEBI:61978"/>
        <dbReference type="EC" id="3.1.3.48"/>
    </reaction>
</comment>
<dbReference type="InterPro" id="IPR036873">
    <property type="entry name" value="Rhodanese-like_dom_sf"/>
</dbReference>
<dbReference type="PANTHER" id="PTHR10828">
    <property type="entry name" value="M-PHASE INDUCER PHOSPHATASE DUAL SPECIFICITY PHOSPHATASE CDC25"/>
    <property type="match status" value="1"/>
</dbReference>
<dbReference type="InterPro" id="IPR000751">
    <property type="entry name" value="MPI_Phosphatase"/>
</dbReference>
<keyword evidence="5 6" id="KW-0131">Cell cycle</keyword>
<dbReference type="CDD" id="cd01530">
    <property type="entry name" value="Cdc25"/>
    <property type="match status" value="1"/>
</dbReference>
<feature type="compositionally biased region" description="Polar residues" evidence="7">
    <location>
        <begin position="58"/>
        <end position="73"/>
    </location>
</feature>
<evidence type="ECO:0000256" key="6">
    <source>
        <dbReference type="RuleBase" id="RU368028"/>
    </source>
</evidence>
<evidence type="ECO:0000256" key="7">
    <source>
        <dbReference type="SAM" id="MobiDB-lite"/>
    </source>
</evidence>
<reference evidence="9 10" key="1">
    <citation type="journal article" date="2021" name="Elife">
        <title>Chloroplast acquisition without the gene transfer in kleptoplastic sea slugs, Plakobranchus ocellatus.</title>
        <authorList>
            <person name="Maeda T."/>
            <person name="Takahashi S."/>
            <person name="Yoshida T."/>
            <person name="Shimamura S."/>
            <person name="Takaki Y."/>
            <person name="Nagai Y."/>
            <person name="Toyoda A."/>
            <person name="Suzuki Y."/>
            <person name="Arimoto A."/>
            <person name="Ishii H."/>
            <person name="Satoh N."/>
            <person name="Nishiyama T."/>
            <person name="Hasebe M."/>
            <person name="Maruyama T."/>
            <person name="Minagawa J."/>
            <person name="Obokata J."/>
            <person name="Shigenobu S."/>
        </authorList>
    </citation>
    <scope>NUCLEOTIDE SEQUENCE [LARGE SCALE GENOMIC DNA]</scope>
</reference>
<dbReference type="PANTHER" id="PTHR10828:SF76">
    <property type="entry name" value="M-PHASE INDUCER PHOSPHATASE"/>
    <property type="match status" value="1"/>
</dbReference>
<keyword evidence="6" id="KW-0498">Mitosis</keyword>
<dbReference type="PRINTS" id="PR00716">
    <property type="entry name" value="MPIPHPHTASE"/>
</dbReference>
<dbReference type="Proteomes" id="UP000762676">
    <property type="component" value="Unassembled WGS sequence"/>
</dbReference>
<dbReference type="GO" id="GO:0009794">
    <property type="term" value="P:regulation of mitotic cell cycle, embryonic"/>
    <property type="evidence" value="ECO:0007669"/>
    <property type="project" value="UniProtKB-ARBA"/>
</dbReference>
<protein>
    <recommendedName>
        <fullName evidence="6">M-phase inducer phosphatase</fullName>
        <ecNumber evidence="6">3.1.3.48</ecNumber>
    </recommendedName>
</protein>
<feature type="compositionally biased region" description="Basic and acidic residues" evidence="7">
    <location>
        <begin position="246"/>
        <end position="264"/>
    </location>
</feature>
<dbReference type="InterPro" id="IPR001763">
    <property type="entry name" value="Rhodanese-like_dom"/>
</dbReference>
<dbReference type="GO" id="GO:0005634">
    <property type="term" value="C:nucleus"/>
    <property type="evidence" value="ECO:0007669"/>
    <property type="project" value="TreeGrafter"/>
</dbReference>
<gene>
    <name evidence="9" type="ORF">ElyMa_000218800</name>
</gene>
<dbReference type="AlphaFoldDB" id="A0AAV4EZF4"/>
<evidence type="ECO:0000256" key="4">
    <source>
        <dbReference type="ARBA" id="ARBA00022912"/>
    </source>
</evidence>
<dbReference type="GO" id="GO:0000086">
    <property type="term" value="P:G2/M transition of mitotic cell cycle"/>
    <property type="evidence" value="ECO:0007669"/>
    <property type="project" value="TreeGrafter"/>
</dbReference>
<dbReference type="GO" id="GO:0032502">
    <property type="term" value="P:developmental process"/>
    <property type="evidence" value="ECO:0007669"/>
    <property type="project" value="UniProtKB-ARBA"/>
</dbReference>
<comment type="function">
    <text evidence="6">Tyrosine protein phosphatase which functions as a dosage-dependent inducer of mitotic progression.</text>
</comment>
<dbReference type="SMART" id="SM00450">
    <property type="entry name" value="RHOD"/>
    <property type="match status" value="1"/>
</dbReference>
<feature type="compositionally biased region" description="Polar residues" evidence="7">
    <location>
        <begin position="106"/>
        <end position="131"/>
    </location>
</feature>
<evidence type="ECO:0000256" key="3">
    <source>
        <dbReference type="ARBA" id="ARBA00022801"/>
    </source>
</evidence>